<name>A0AAD5P9V1_9FUNG</name>
<dbReference type="AlphaFoldDB" id="A0AAD5P9V1"/>
<reference evidence="3" key="2">
    <citation type="submission" date="2023-02" db="EMBL/GenBank/DDBJ databases">
        <authorList>
            <consortium name="DOE Joint Genome Institute"/>
            <person name="Mondo S.J."/>
            <person name="Chang Y."/>
            <person name="Wang Y."/>
            <person name="Ahrendt S."/>
            <person name="Andreopoulos W."/>
            <person name="Barry K."/>
            <person name="Beard J."/>
            <person name="Benny G.L."/>
            <person name="Blankenship S."/>
            <person name="Bonito G."/>
            <person name="Cuomo C."/>
            <person name="Desiro A."/>
            <person name="Gervers K.A."/>
            <person name="Hundley H."/>
            <person name="Kuo A."/>
            <person name="LaButti K."/>
            <person name="Lang B.F."/>
            <person name="Lipzen A."/>
            <person name="O'Donnell K."/>
            <person name="Pangilinan J."/>
            <person name="Reynolds N."/>
            <person name="Sandor L."/>
            <person name="Smith M.W."/>
            <person name="Tsang A."/>
            <person name="Grigoriev I.V."/>
            <person name="Stajich J.E."/>
            <person name="Spatafora J.W."/>
        </authorList>
    </citation>
    <scope>NUCLEOTIDE SEQUENCE</scope>
    <source>
        <strain evidence="3">RSA 2281</strain>
    </source>
</reference>
<organism evidence="3 4">
    <name type="scientific">Phascolomyces articulosus</name>
    <dbReference type="NCBI Taxonomy" id="60185"/>
    <lineage>
        <taxon>Eukaryota</taxon>
        <taxon>Fungi</taxon>
        <taxon>Fungi incertae sedis</taxon>
        <taxon>Mucoromycota</taxon>
        <taxon>Mucoromycotina</taxon>
        <taxon>Mucoromycetes</taxon>
        <taxon>Mucorales</taxon>
        <taxon>Lichtheimiaceae</taxon>
        <taxon>Phascolomyces</taxon>
    </lineage>
</organism>
<feature type="compositionally biased region" description="Acidic residues" evidence="1">
    <location>
        <begin position="42"/>
        <end position="75"/>
    </location>
</feature>
<feature type="region of interest" description="Disordered" evidence="1">
    <location>
        <begin position="149"/>
        <end position="173"/>
    </location>
</feature>
<gene>
    <name evidence="3" type="ORF">BDA99DRAFT_522582</name>
</gene>
<dbReference type="EMBL" id="JAIXMP010000032">
    <property type="protein sequence ID" value="KAI9250473.1"/>
    <property type="molecule type" value="Genomic_DNA"/>
</dbReference>
<proteinExistence type="predicted"/>
<protein>
    <recommendedName>
        <fullName evidence="2">BAG domain-containing protein</fullName>
    </recommendedName>
</protein>
<dbReference type="PROSITE" id="PS51035">
    <property type="entry name" value="BAG"/>
    <property type="match status" value="1"/>
</dbReference>
<feature type="domain" description="BAG" evidence="2">
    <location>
        <begin position="183"/>
        <end position="234"/>
    </location>
</feature>
<dbReference type="Proteomes" id="UP001209540">
    <property type="component" value="Unassembled WGS sequence"/>
</dbReference>
<feature type="region of interest" description="Disordered" evidence="1">
    <location>
        <begin position="1"/>
        <end position="130"/>
    </location>
</feature>
<comment type="caution">
    <text evidence="3">The sequence shown here is derived from an EMBL/GenBank/DDBJ whole genome shotgun (WGS) entry which is preliminary data.</text>
</comment>
<dbReference type="InterPro" id="IPR003103">
    <property type="entry name" value="BAG_domain"/>
</dbReference>
<dbReference type="GO" id="GO:0051087">
    <property type="term" value="F:protein-folding chaperone binding"/>
    <property type="evidence" value="ECO:0007669"/>
    <property type="project" value="InterPro"/>
</dbReference>
<feature type="compositionally biased region" description="Basic and acidic residues" evidence="1">
    <location>
        <begin position="231"/>
        <end position="240"/>
    </location>
</feature>
<sequence length="255" mass="28865">MNEQEQPSTTDSRSIPIDGPEEQQEEPQPTVQIILQQKEEQESQSDEEHDEEEELVAANDEQEEMEIEQEQEQSDSESSLGYAIEFLFGDNDESMEPSSSKQVNETTEEVWEHVSDATTSDEEQEQDDNETATKFLQLEMLGEQLAQLSEKQASTIPRTKLQFEHDQDDASIKSGEVTAISPDNRQFLGLEDEVMRVMLQIDGIESNGDKSIRKERKALIRKAEALLAKMDEHKQHEWERISVGSSAGSTTSSSL</sequence>
<dbReference type="Pfam" id="PF02179">
    <property type="entry name" value="BAG"/>
    <property type="match status" value="1"/>
</dbReference>
<dbReference type="SUPFAM" id="SSF63491">
    <property type="entry name" value="BAG domain"/>
    <property type="match status" value="1"/>
</dbReference>
<reference evidence="3" key="1">
    <citation type="journal article" date="2022" name="IScience">
        <title>Evolution of zygomycete secretomes and the origins of terrestrial fungal ecologies.</title>
        <authorList>
            <person name="Chang Y."/>
            <person name="Wang Y."/>
            <person name="Mondo S."/>
            <person name="Ahrendt S."/>
            <person name="Andreopoulos W."/>
            <person name="Barry K."/>
            <person name="Beard J."/>
            <person name="Benny G.L."/>
            <person name="Blankenship S."/>
            <person name="Bonito G."/>
            <person name="Cuomo C."/>
            <person name="Desiro A."/>
            <person name="Gervers K.A."/>
            <person name="Hundley H."/>
            <person name="Kuo A."/>
            <person name="LaButti K."/>
            <person name="Lang B.F."/>
            <person name="Lipzen A."/>
            <person name="O'Donnell K."/>
            <person name="Pangilinan J."/>
            <person name="Reynolds N."/>
            <person name="Sandor L."/>
            <person name="Smith M.E."/>
            <person name="Tsang A."/>
            <person name="Grigoriev I.V."/>
            <person name="Stajich J.E."/>
            <person name="Spatafora J.W."/>
        </authorList>
    </citation>
    <scope>NUCLEOTIDE SEQUENCE</scope>
    <source>
        <strain evidence="3">RSA 2281</strain>
    </source>
</reference>
<evidence type="ECO:0000313" key="3">
    <source>
        <dbReference type="EMBL" id="KAI9250473.1"/>
    </source>
</evidence>
<feature type="compositionally biased region" description="Polar residues" evidence="1">
    <location>
        <begin position="1"/>
        <end position="13"/>
    </location>
</feature>
<evidence type="ECO:0000313" key="4">
    <source>
        <dbReference type="Proteomes" id="UP001209540"/>
    </source>
</evidence>
<feature type="region of interest" description="Disordered" evidence="1">
    <location>
        <begin position="231"/>
        <end position="255"/>
    </location>
</feature>
<dbReference type="InterPro" id="IPR036533">
    <property type="entry name" value="BAG_dom_sf"/>
</dbReference>
<feature type="compositionally biased region" description="Low complexity" evidence="1">
    <location>
        <begin position="242"/>
        <end position="255"/>
    </location>
</feature>
<feature type="compositionally biased region" description="Polar residues" evidence="1">
    <location>
        <begin position="96"/>
        <end position="105"/>
    </location>
</feature>
<accession>A0AAD5P9V1</accession>
<evidence type="ECO:0000259" key="2">
    <source>
        <dbReference type="PROSITE" id="PS51035"/>
    </source>
</evidence>
<feature type="compositionally biased region" description="Basic and acidic residues" evidence="1">
    <location>
        <begin position="161"/>
        <end position="171"/>
    </location>
</feature>
<keyword evidence="4" id="KW-1185">Reference proteome</keyword>
<dbReference type="Gene3D" id="1.20.58.120">
    <property type="entry name" value="BAG domain"/>
    <property type="match status" value="1"/>
</dbReference>
<feature type="compositionally biased region" description="Acidic residues" evidence="1">
    <location>
        <begin position="119"/>
        <end position="130"/>
    </location>
</feature>
<evidence type="ECO:0000256" key="1">
    <source>
        <dbReference type="SAM" id="MobiDB-lite"/>
    </source>
</evidence>